<protein>
    <submittedName>
        <fullName evidence="2">Hypothetical_protein</fullName>
    </submittedName>
</protein>
<dbReference type="Proteomes" id="UP001642409">
    <property type="component" value="Unassembled WGS sequence"/>
</dbReference>
<dbReference type="EMBL" id="CATOUU010000042">
    <property type="protein sequence ID" value="CAI9914102.1"/>
    <property type="molecule type" value="Genomic_DNA"/>
</dbReference>
<reference evidence="2 3" key="2">
    <citation type="submission" date="2024-07" db="EMBL/GenBank/DDBJ databases">
        <authorList>
            <person name="Akdeniz Z."/>
        </authorList>
    </citation>
    <scope>NUCLEOTIDE SEQUENCE [LARGE SCALE GENOMIC DNA]</scope>
</reference>
<gene>
    <name evidence="1" type="ORF">HINF_LOCUS1747</name>
    <name evidence="2" type="ORF">HINF_LOCUS23117</name>
</gene>
<evidence type="ECO:0000313" key="1">
    <source>
        <dbReference type="EMBL" id="CAI9914102.1"/>
    </source>
</evidence>
<sequence length="1477" mass="157849">MISIAYTVFHLLRYSKTSERHSYNITIKQSQYLLKTYTKELHNQRLMQSSGVFQQLRFMQLHVSNMGPVVFNQACTNQINLQQPIYYCIKATSLSSKTQKDAINISPKIQTFHSLYTQSTQDLELDLTVSARQLPSFALFGITTQIQVQNSQLSVRVPDSLSEAALVCFTCDAKVLSSTLLFVASAQNISGIVGNAQNYLVVSESLIQFRLAGDLVGGLVNLAVRLALQLAECNISGYFSGGSKIGTLVSVALEAIQVQVIKAAVCANVPNYVGMGENLIQYDSAIVVTCDVCGNLYHAHGICQAALANGEVSGQKLVCKNTFIFDGDKCACPDGYIFNVNICVNILEKVDSMLNLQQQIDLKANTSDMQASVQNIYNEINQLKLDSMTNILELNQSINILNDSIKSETAKIYRNISASNNTIDSLTKMVLLLKDTITDMQNQIIDLNQDQQDEMDTSDLVDLVCFYQAFSQSFDIAAVTNSIYSSNFSGAFVFDDGANVNNAFLEVTDNSIQAASFSIFRSQTYFYNLKIQLGTQNLLSGSIVAESGVQMVNKMSIISRASSTLQVHLAQVLNILSRTSSGSEFSIRNLLVNLAFASGSAGSVDLIYTASGALNVRNYQVVGSYYSSQSSCLGAFNTVNGQVSLQNVNFNPTVFTFGNTSSYLFAVFTQSLLQIQKIVISVGVSTANPNIITSISSSATSQFVFGGIVAVSSQSQIDLQTSAFKVFSQFDTAFQNYTGQICGQLIGANIVSVSHICYQESAQLQAASKVLMGAIGLIEGVFSLAKTSIAISLAGDANIQGFGTVAFTSQLNSKSIFSDLTLQVQLGAKTTTYDEQNVSALVGRHMSLSWTVQNIVLNDLLLQRGKSAGGIIGFGENGIGLVQNVIVENSTISTSSYLTCISGGMIGQISGSTVNIQSINMNNVVQSASGTDYCSTGIIIGYTSAATIQIDELNVNQYNISSSVSNLVTQTGLIAFMISSKLSLKATTMFNCNATSISTITAKAHNGCVVAQANTTSIIIKNYIFMNNNITALAPKDTIASAIVGNINANSDLIAQNIIIRSSTMYTKSIASASYGAFIICLIQQSRTVLQQIQVESSILTGGTSSSSIQGVAGLVTQSNLTISQSQLTDSVFTSVASSTNSTVGGFLAKSMQSNITISTCEVGNITITSYTPLYSHQAGFIGSLIQSNLTQTYSIVQYSNITGSSSLESTSAGFLAYSEYSNASYTCNTVFNSTTFSYLKIARTSLFVGALDYSFLNLTSMNITNSVSYCKSSIQARNGGLFARIYNSTVYSTQTYLTNVKVTGSSTTDAIAGGFSGWTFNSTIIISMVQLTQVNITAQSNTSLSVVGGMFAVQNSADVNISMLTIEMCTFISIASATTQFAYSSAITGQIDNTDALNNGSLNITHVKITSVFINAISILSGSSYQNGGMIIGNQVNTKATLQFTDSFTDGLNKIQTVVVANCAALTVSGVGDNGC</sequence>
<name>A0AA86N736_9EUKA</name>
<evidence type="ECO:0000313" key="3">
    <source>
        <dbReference type="Proteomes" id="UP001642409"/>
    </source>
</evidence>
<proteinExistence type="predicted"/>
<reference evidence="1" key="1">
    <citation type="submission" date="2023-06" db="EMBL/GenBank/DDBJ databases">
        <authorList>
            <person name="Kurt Z."/>
        </authorList>
    </citation>
    <scope>NUCLEOTIDE SEQUENCE</scope>
</reference>
<evidence type="ECO:0000313" key="2">
    <source>
        <dbReference type="EMBL" id="CAL6012046.1"/>
    </source>
</evidence>
<accession>A0AA86N736</accession>
<organism evidence="1">
    <name type="scientific">Hexamita inflata</name>
    <dbReference type="NCBI Taxonomy" id="28002"/>
    <lineage>
        <taxon>Eukaryota</taxon>
        <taxon>Metamonada</taxon>
        <taxon>Diplomonadida</taxon>
        <taxon>Hexamitidae</taxon>
        <taxon>Hexamitinae</taxon>
        <taxon>Hexamita</taxon>
    </lineage>
</organism>
<keyword evidence="3" id="KW-1185">Reference proteome</keyword>
<dbReference type="EMBL" id="CAXDID020000065">
    <property type="protein sequence ID" value="CAL6012046.1"/>
    <property type="molecule type" value="Genomic_DNA"/>
</dbReference>
<comment type="caution">
    <text evidence="1">The sequence shown here is derived from an EMBL/GenBank/DDBJ whole genome shotgun (WGS) entry which is preliminary data.</text>
</comment>